<reference evidence="2" key="1">
    <citation type="journal article" date="2015" name="Proc. Natl. Acad. Sci. U.S.A.">
        <title>Networks of energetic and metabolic interactions define dynamics in microbial communities.</title>
        <authorList>
            <person name="Embree M."/>
            <person name="Liu J.K."/>
            <person name="Al-Bassam M.M."/>
            <person name="Zengler K."/>
        </authorList>
    </citation>
    <scope>NUCLEOTIDE SEQUENCE</scope>
</reference>
<evidence type="ECO:0000256" key="1">
    <source>
        <dbReference type="SAM" id="MobiDB-lite"/>
    </source>
</evidence>
<comment type="caution">
    <text evidence="2">The sequence shown here is derived from an EMBL/GenBank/DDBJ whole genome shotgun (WGS) entry which is preliminary data.</text>
</comment>
<sequence length="109" mass="11330">MIHGTSLVFASALVVLLAFGPGGCNEVTRNSDMHFGESFHKVFANQRLNPDAGAEGTPVTGFDGQKAVNTMGQYQNKPSPPKSGAKAGGETGMTDAVLFTPKDSGKSEN</sequence>
<protein>
    <submittedName>
        <fullName evidence="2">Uncharacterized protein</fullName>
    </submittedName>
</protein>
<proteinExistence type="predicted"/>
<name>A0A0W8G7J0_9ZZZZ</name>
<dbReference type="EMBL" id="LNQE01000149">
    <property type="protein sequence ID" value="KUG28977.1"/>
    <property type="molecule type" value="Genomic_DNA"/>
</dbReference>
<organism evidence="2">
    <name type="scientific">hydrocarbon metagenome</name>
    <dbReference type="NCBI Taxonomy" id="938273"/>
    <lineage>
        <taxon>unclassified sequences</taxon>
        <taxon>metagenomes</taxon>
        <taxon>ecological metagenomes</taxon>
    </lineage>
</organism>
<gene>
    <name evidence="2" type="ORF">ASZ90_001157</name>
</gene>
<evidence type="ECO:0000313" key="2">
    <source>
        <dbReference type="EMBL" id="KUG28977.1"/>
    </source>
</evidence>
<accession>A0A0W8G7J0</accession>
<dbReference type="AlphaFoldDB" id="A0A0W8G7J0"/>
<feature type="region of interest" description="Disordered" evidence="1">
    <location>
        <begin position="70"/>
        <end position="109"/>
    </location>
</feature>